<accession>A0A6J8D7X3</accession>
<evidence type="ECO:0000256" key="4">
    <source>
        <dbReference type="ARBA" id="ARBA00023040"/>
    </source>
</evidence>
<dbReference type="AlphaFoldDB" id="A0A6J8D7X3"/>
<dbReference type="SMART" id="SM01381">
    <property type="entry name" value="7TM_GPCR_Srsx"/>
    <property type="match status" value="1"/>
</dbReference>
<keyword evidence="2 8" id="KW-0812">Transmembrane</keyword>
<evidence type="ECO:0000256" key="3">
    <source>
        <dbReference type="ARBA" id="ARBA00022989"/>
    </source>
</evidence>
<feature type="domain" description="G-protein coupled receptors family 1 profile" evidence="10">
    <location>
        <begin position="118"/>
        <end position="373"/>
    </location>
</feature>
<dbReference type="SUPFAM" id="SSF81321">
    <property type="entry name" value="Family A G protein-coupled receptor-like"/>
    <property type="match status" value="1"/>
</dbReference>
<feature type="transmembrane region" description="Helical" evidence="9">
    <location>
        <begin position="319"/>
        <end position="339"/>
    </location>
</feature>
<evidence type="ECO:0000313" key="12">
    <source>
        <dbReference type="Proteomes" id="UP000507470"/>
    </source>
</evidence>
<feature type="transmembrane region" description="Helical" evidence="9">
    <location>
        <begin position="139"/>
        <end position="164"/>
    </location>
</feature>
<dbReference type="OrthoDB" id="10037617at2759"/>
<dbReference type="PANTHER" id="PTHR45695:SF9">
    <property type="entry name" value="LEUCOKININ RECEPTOR"/>
    <property type="match status" value="1"/>
</dbReference>
<dbReference type="PROSITE" id="PS00237">
    <property type="entry name" value="G_PROTEIN_RECEP_F1_1"/>
    <property type="match status" value="1"/>
</dbReference>
<dbReference type="Gene3D" id="1.20.1070.10">
    <property type="entry name" value="Rhodopsin 7-helix transmembrane proteins"/>
    <property type="match status" value="1"/>
</dbReference>
<feature type="transmembrane region" description="Helical" evidence="9">
    <location>
        <begin position="102"/>
        <end position="127"/>
    </location>
</feature>
<dbReference type="GO" id="GO:0005886">
    <property type="term" value="C:plasma membrane"/>
    <property type="evidence" value="ECO:0007669"/>
    <property type="project" value="TreeGrafter"/>
</dbReference>
<dbReference type="EMBL" id="CACVKT020006830">
    <property type="protein sequence ID" value="CAC5403747.1"/>
    <property type="molecule type" value="Genomic_DNA"/>
</dbReference>
<dbReference type="CDD" id="cd14993">
    <property type="entry name" value="7tmA_CCKR-like"/>
    <property type="match status" value="1"/>
</dbReference>
<gene>
    <name evidence="11" type="ORF">MCOR_37615</name>
</gene>
<evidence type="ECO:0000256" key="7">
    <source>
        <dbReference type="ARBA" id="ARBA00023224"/>
    </source>
</evidence>
<keyword evidence="4 8" id="KW-0297">G-protein coupled receptor</keyword>
<evidence type="ECO:0000256" key="5">
    <source>
        <dbReference type="ARBA" id="ARBA00023136"/>
    </source>
</evidence>
<feature type="transmembrane region" description="Helical" evidence="9">
    <location>
        <begin position="218"/>
        <end position="239"/>
    </location>
</feature>
<dbReference type="PRINTS" id="PR00237">
    <property type="entry name" value="GPCRRHODOPSN"/>
</dbReference>
<dbReference type="InterPro" id="IPR000276">
    <property type="entry name" value="GPCR_Rhodpsn"/>
</dbReference>
<evidence type="ECO:0000259" key="10">
    <source>
        <dbReference type="PROSITE" id="PS50262"/>
    </source>
</evidence>
<sequence length="410" mass="46678">MAYLELNIDRIRSDKLIYVTDHTALLRADTWQATSSHQHYTVADGKHVIGMDQLADWFAYKDFISRTNITGNQDSPYNFSDPGSVFEEFQKKQFTIHEYSTIVLLSLYVIIFIIGLLGNALIIVTTIRNGQSQHSKNYFLINLAVADLAVTLCCMPTSLGTIIYRIWVYGKFLCKFVAFFQGVAVAVSVYSLTAMSIDRYLSIQNPMASRKFMTKRQCLIMIAAMWIISALFMGPLLYIKTVHTSELDSLPSVDFCIEQWPQERDRKAYGLFLLFVVFLIPGVTLAVCYSHVGRALCSKDITREGSDTSTRGLFSRKKAARMIIILIIVFMLCWLPYNIASLVSDLSHDFVLILLFFTLWLGHAHSAINPVMFWLLNRRFREKVRVLVKSVKKNTFSCTSTSSMSLPAYV</sequence>
<keyword evidence="5 9" id="KW-0472">Membrane</keyword>
<protein>
    <recommendedName>
        <fullName evidence="10">G-protein coupled receptors family 1 profile domain-containing protein</fullName>
    </recommendedName>
</protein>
<proteinExistence type="inferred from homology"/>
<evidence type="ECO:0000256" key="9">
    <source>
        <dbReference type="SAM" id="Phobius"/>
    </source>
</evidence>
<comment type="similarity">
    <text evidence="8">Belongs to the G-protein coupled receptor 1 family.</text>
</comment>
<dbReference type="GO" id="GO:0004930">
    <property type="term" value="F:G protein-coupled receptor activity"/>
    <property type="evidence" value="ECO:0007669"/>
    <property type="project" value="UniProtKB-KW"/>
</dbReference>
<evidence type="ECO:0000256" key="6">
    <source>
        <dbReference type="ARBA" id="ARBA00023170"/>
    </source>
</evidence>
<evidence type="ECO:0000256" key="8">
    <source>
        <dbReference type="RuleBase" id="RU000688"/>
    </source>
</evidence>
<dbReference type="PANTHER" id="PTHR45695">
    <property type="entry name" value="LEUCOKININ RECEPTOR-RELATED"/>
    <property type="match status" value="1"/>
</dbReference>
<keyword evidence="12" id="KW-1185">Reference proteome</keyword>
<feature type="transmembrane region" description="Helical" evidence="9">
    <location>
        <begin position="176"/>
        <end position="197"/>
    </location>
</feature>
<keyword evidence="7 8" id="KW-0807">Transducer</keyword>
<dbReference type="PROSITE" id="PS50262">
    <property type="entry name" value="G_PROTEIN_RECEP_F1_2"/>
    <property type="match status" value="1"/>
</dbReference>
<dbReference type="InterPro" id="IPR017452">
    <property type="entry name" value="GPCR_Rhodpsn_7TM"/>
</dbReference>
<dbReference type="Pfam" id="PF00001">
    <property type="entry name" value="7tm_1"/>
    <property type="match status" value="1"/>
</dbReference>
<feature type="transmembrane region" description="Helical" evidence="9">
    <location>
        <begin position="268"/>
        <end position="289"/>
    </location>
</feature>
<evidence type="ECO:0000256" key="1">
    <source>
        <dbReference type="ARBA" id="ARBA00004141"/>
    </source>
</evidence>
<reference evidence="11 12" key="1">
    <citation type="submission" date="2020-06" db="EMBL/GenBank/DDBJ databases">
        <authorList>
            <person name="Li R."/>
            <person name="Bekaert M."/>
        </authorList>
    </citation>
    <scope>NUCLEOTIDE SEQUENCE [LARGE SCALE GENOMIC DNA]</scope>
    <source>
        <strain evidence="12">wild</strain>
    </source>
</reference>
<dbReference type="Proteomes" id="UP000507470">
    <property type="component" value="Unassembled WGS sequence"/>
</dbReference>
<feature type="transmembrane region" description="Helical" evidence="9">
    <location>
        <begin position="351"/>
        <end position="376"/>
    </location>
</feature>
<comment type="subcellular location">
    <subcellularLocation>
        <location evidence="1">Membrane</location>
        <topology evidence="1">Multi-pass membrane protein</topology>
    </subcellularLocation>
</comment>
<organism evidence="11 12">
    <name type="scientific">Mytilus coruscus</name>
    <name type="common">Sea mussel</name>
    <dbReference type="NCBI Taxonomy" id="42192"/>
    <lineage>
        <taxon>Eukaryota</taxon>
        <taxon>Metazoa</taxon>
        <taxon>Spiralia</taxon>
        <taxon>Lophotrochozoa</taxon>
        <taxon>Mollusca</taxon>
        <taxon>Bivalvia</taxon>
        <taxon>Autobranchia</taxon>
        <taxon>Pteriomorphia</taxon>
        <taxon>Mytilida</taxon>
        <taxon>Mytiloidea</taxon>
        <taxon>Mytilidae</taxon>
        <taxon>Mytilinae</taxon>
        <taxon>Mytilus</taxon>
    </lineage>
</organism>
<evidence type="ECO:0000256" key="2">
    <source>
        <dbReference type="ARBA" id="ARBA00022692"/>
    </source>
</evidence>
<keyword evidence="3 9" id="KW-1133">Transmembrane helix</keyword>
<keyword evidence="6 8" id="KW-0675">Receptor</keyword>
<name>A0A6J8D7X3_MYTCO</name>
<evidence type="ECO:0000313" key="11">
    <source>
        <dbReference type="EMBL" id="CAC5403747.1"/>
    </source>
</evidence>